<dbReference type="PROSITE" id="PS50236">
    <property type="entry name" value="CHCR"/>
    <property type="match status" value="1"/>
</dbReference>
<dbReference type="GO" id="GO:0006914">
    <property type="term" value="P:autophagy"/>
    <property type="evidence" value="ECO:0007669"/>
    <property type="project" value="TreeGrafter"/>
</dbReference>
<dbReference type="GO" id="GO:0016020">
    <property type="term" value="C:membrane"/>
    <property type="evidence" value="ECO:0007669"/>
    <property type="project" value="TreeGrafter"/>
</dbReference>
<dbReference type="GO" id="GO:0006886">
    <property type="term" value="P:intracellular protein transport"/>
    <property type="evidence" value="ECO:0007669"/>
    <property type="project" value="UniProtKB-UniRule"/>
</dbReference>
<gene>
    <name evidence="4" type="ORF">CEURO_LOCUS17663</name>
</gene>
<feature type="domain" description="CNH" evidence="3">
    <location>
        <begin position="37"/>
        <end position="327"/>
    </location>
</feature>
<evidence type="ECO:0000256" key="2">
    <source>
        <dbReference type="SAM" id="MobiDB-lite"/>
    </source>
</evidence>
<dbReference type="InterPro" id="IPR001180">
    <property type="entry name" value="CNH_dom"/>
</dbReference>
<dbReference type="Pfam" id="PF10366">
    <property type="entry name" value="Vps39_1"/>
    <property type="match status" value="1"/>
</dbReference>
<dbReference type="InterPro" id="IPR032914">
    <property type="entry name" value="Vam6/VPS39/TRAP1"/>
</dbReference>
<dbReference type="InterPro" id="IPR015943">
    <property type="entry name" value="WD40/YVTN_repeat-like_dom_sf"/>
</dbReference>
<dbReference type="InterPro" id="IPR019453">
    <property type="entry name" value="VPS39/TGFA1_Znf"/>
</dbReference>
<dbReference type="InterPro" id="IPR011047">
    <property type="entry name" value="Quinoprotein_ADH-like_sf"/>
</dbReference>
<dbReference type="Pfam" id="PF10367">
    <property type="entry name" value="zf-Vps39_C"/>
    <property type="match status" value="1"/>
</dbReference>
<dbReference type="InterPro" id="IPR000547">
    <property type="entry name" value="Clathrin_H-chain/VPS_repeat"/>
</dbReference>
<reference evidence="4" key="1">
    <citation type="submission" date="2022-07" db="EMBL/GenBank/DDBJ databases">
        <authorList>
            <person name="Macas J."/>
            <person name="Novak P."/>
            <person name="Neumann P."/>
        </authorList>
    </citation>
    <scope>NUCLEOTIDE SEQUENCE</scope>
</reference>
<dbReference type="PROSITE" id="PS50219">
    <property type="entry name" value="CNH"/>
    <property type="match status" value="1"/>
</dbReference>
<name>A0A9P1EHM3_CUSEU</name>
<accession>A0A9P1EHM3</accession>
<feature type="region of interest" description="Disordered" evidence="2">
    <location>
        <begin position="1"/>
        <end position="20"/>
    </location>
</feature>
<dbReference type="GO" id="GO:0034058">
    <property type="term" value="P:endosomal vesicle fusion"/>
    <property type="evidence" value="ECO:0007669"/>
    <property type="project" value="TreeGrafter"/>
</dbReference>
<dbReference type="OrthoDB" id="10258882at2759"/>
<protein>
    <recommendedName>
        <fullName evidence="3">CNH domain-containing protein</fullName>
    </recommendedName>
</protein>
<dbReference type="Proteomes" id="UP001152484">
    <property type="component" value="Unassembled WGS sequence"/>
</dbReference>
<comment type="caution">
    <text evidence="4">The sequence shown here is derived from an EMBL/GenBank/DDBJ whole genome shotgun (WGS) entry which is preliminary data.</text>
</comment>
<dbReference type="EMBL" id="CAMAPE010000050">
    <property type="protein sequence ID" value="CAH9107218.1"/>
    <property type="molecule type" value="Genomic_DNA"/>
</dbReference>
<sequence>MANPKSAPKPKPEQESKSHSRTVLKFLAEFNLSDYSSSPIRSLAISTLPDSQSLIYLGTTSGSVHSLSVNPNSPTSYSNLTYNRQITVGSSPANSIHVIEDNGKMIVLSDGLLYLVDLLMLEPVKKLTMIKGVTALSRRFQSRSAPATSDPVGQPSNGMKLKQDGCFFAVAVGKRLIIVELVMSGSLVILKEIQGVHEGIIGLAWVDDSIFYGTKNGYYLYSYSSGQGRLLFSLPDSSGPPLMKVLCNECNVLLMMDNVSVIVDAEGQPVGGSLVFHGAPDSVGEIGSYVKVIRSGKVELYHKKSGNCVQRVPFEGEVGTHGIVADEGNVKGKLVSLATGTKVICYRKVSYEDQIKDLLRKKNISEAVSLMEELWSEGEITKDMLSFVHAQVGFLLLFDLHFAEAVDHFLLSDTMQPSEIFPFIIRGPNRWSLLIPRNRYWGLHPPPAPLEKVVDDGLLARQRAIFLKKAGVESAVDEKFLFNPPSRDDLLENAMKNMIRYLEVSRSKDLVLPVKEGIDTLLMHLFRALNCVDDMEKLASSDNNCVVEELETLLTESRHLRTLAFLYAGKGLSSKALAIWRILARNSSNVKNLAGENVNSKCVYSNQETAVAEASKILEECSDQDLVLQHLGWISDINQVLAVQVLISEKRKSLLSPDEVMAAIDPKKVEILLRYLQWLIEDKALEDAQFHTTYAFLLAKSALDACEVEHVSKNTVDNSIFETHVRERLQIFLQSSDFYDPEEVLDLIEGSELWMEKAILYRKLGQETLVLQILALKLEDCEAAEQYCAEIGRPDAYMQLLDMYLEPMNGKEPMFAAALRLLHSHGEILDPLQVLERLSPDMPLQLASETILRMLRARLHHHHQGQIVHNLSRALEVDASLARLDERSRHVLINEESLCDSCHARLGTKLFAMYPDDTIVCYKCFRRRGESTSVTGRNFKKDSLYKPGWLVTR</sequence>
<evidence type="ECO:0000313" key="5">
    <source>
        <dbReference type="Proteomes" id="UP001152484"/>
    </source>
</evidence>
<feature type="repeat" description="CHCR" evidence="1">
    <location>
        <begin position="645"/>
        <end position="813"/>
    </location>
</feature>
<dbReference type="Gene3D" id="2.130.10.10">
    <property type="entry name" value="YVTN repeat-like/Quinoprotein amine dehydrogenase"/>
    <property type="match status" value="1"/>
</dbReference>
<evidence type="ECO:0000259" key="3">
    <source>
        <dbReference type="PROSITE" id="PS50219"/>
    </source>
</evidence>
<dbReference type="SUPFAM" id="SSF50998">
    <property type="entry name" value="Quinoprotein alcohol dehydrogenase-like"/>
    <property type="match status" value="1"/>
</dbReference>
<proteinExistence type="predicted"/>
<evidence type="ECO:0000256" key="1">
    <source>
        <dbReference type="PROSITE-ProRule" id="PRU01006"/>
    </source>
</evidence>
<dbReference type="InterPro" id="IPR055358">
    <property type="entry name" value="CHCR"/>
</dbReference>
<organism evidence="4 5">
    <name type="scientific">Cuscuta europaea</name>
    <name type="common">European dodder</name>
    <dbReference type="NCBI Taxonomy" id="41803"/>
    <lineage>
        <taxon>Eukaryota</taxon>
        <taxon>Viridiplantae</taxon>
        <taxon>Streptophyta</taxon>
        <taxon>Embryophyta</taxon>
        <taxon>Tracheophyta</taxon>
        <taxon>Spermatophyta</taxon>
        <taxon>Magnoliopsida</taxon>
        <taxon>eudicotyledons</taxon>
        <taxon>Gunneridae</taxon>
        <taxon>Pentapetalae</taxon>
        <taxon>asterids</taxon>
        <taxon>lamiids</taxon>
        <taxon>Solanales</taxon>
        <taxon>Convolvulaceae</taxon>
        <taxon>Cuscuteae</taxon>
        <taxon>Cuscuta</taxon>
        <taxon>Cuscuta subgen. Cuscuta</taxon>
    </lineage>
</organism>
<evidence type="ECO:0000313" key="4">
    <source>
        <dbReference type="EMBL" id="CAH9107218.1"/>
    </source>
</evidence>
<dbReference type="AlphaFoldDB" id="A0A9P1EHM3"/>
<dbReference type="GO" id="GO:0005737">
    <property type="term" value="C:cytoplasm"/>
    <property type="evidence" value="ECO:0007669"/>
    <property type="project" value="TreeGrafter"/>
</dbReference>
<dbReference type="InterPro" id="IPR019452">
    <property type="entry name" value="VPS39/TGF_beta_rcpt-assoc_1"/>
</dbReference>
<dbReference type="Pfam" id="PF00780">
    <property type="entry name" value="CNH"/>
    <property type="match status" value="1"/>
</dbReference>
<dbReference type="PANTHER" id="PTHR12894:SF43">
    <property type="entry name" value="VACUOLAR SORTING PROTEIN 3"/>
    <property type="match status" value="1"/>
</dbReference>
<keyword evidence="5" id="KW-1185">Reference proteome</keyword>
<dbReference type="PANTHER" id="PTHR12894">
    <property type="entry name" value="CNH DOMAIN CONTAINING"/>
    <property type="match status" value="1"/>
</dbReference>
<dbReference type="Pfam" id="PF00637">
    <property type="entry name" value="Clathrin"/>
    <property type="match status" value="1"/>
</dbReference>